<sequence length="329" mass="37941">MKAVENSLVSVIMPVYNASAYLEEAITSILDQSYQNFEFIIINDGSKDDTVEIIKRFDDARIKLIDEKENKGYTYRLNQGIVLSEGEFIARMDADDISLRERFAKQVEFLQNNRSVVVCGTALEIIGNANYYINWVTDFDSEDLKIALLYQNGICHPSVMMRNPKHLQSGIFYNSEFEPAEDYEYWVRLSRKYKIANLPDLLIKYRAYDGQVSQQHNALQETQKVRIIKTQLADLGLNPTSAQLNIHRRIFNAAVVVSADYLPKVKEWLSILAKANQAMQQYPEPKFQERLNLLLKKNEIAFRESVKALPAMERVSLLLKQIIGWESIN</sequence>
<protein>
    <recommendedName>
        <fullName evidence="1">Glycosyltransferase 2-like domain-containing protein</fullName>
    </recommendedName>
</protein>
<dbReference type="InterPro" id="IPR029044">
    <property type="entry name" value="Nucleotide-diphossugar_trans"/>
</dbReference>
<dbReference type="InterPro" id="IPR001173">
    <property type="entry name" value="Glyco_trans_2-like"/>
</dbReference>
<feature type="domain" description="Glycosyltransferase 2-like" evidence="1">
    <location>
        <begin position="10"/>
        <end position="161"/>
    </location>
</feature>
<gene>
    <name evidence="2" type="ORF">BCY91_12215</name>
</gene>
<comment type="caution">
    <text evidence="2">The sequence shown here is derived from an EMBL/GenBank/DDBJ whole genome shotgun (WGS) entry which is preliminary data.</text>
</comment>
<dbReference type="SUPFAM" id="SSF53448">
    <property type="entry name" value="Nucleotide-diphospho-sugar transferases"/>
    <property type="match status" value="1"/>
</dbReference>
<keyword evidence="3" id="KW-1185">Reference proteome</keyword>
<dbReference type="GO" id="GO:0016758">
    <property type="term" value="F:hexosyltransferase activity"/>
    <property type="evidence" value="ECO:0007669"/>
    <property type="project" value="UniProtKB-ARBA"/>
</dbReference>
<evidence type="ECO:0000313" key="2">
    <source>
        <dbReference type="EMBL" id="RKD12408.1"/>
    </source>
</evidence>
<dbReference type="AlphaFoldDB" id="A0A419S1P4"/>
<dbReference type="Pfam" id="PF00535">
    <property type="entry name" value="Glycos_transf_2"/>
    <property type="match status" value="1"/>
</dbReference>
<dbReference type="PANTHER" id="PTHR22916:SF3">
    <property type="entry name" value="UDP-GLCNAC:BETAGAL BETA-1,3-N-ACETYLGLUCOSAMINYLTRANSFERASE-LIKE PROTEIN 1"/>
    <property type="match status" value="1"/>
</dbReference>
<evidence type="ECO:0000313" key="3">
    <source>
        <dbReference type="Proteomes" id="UP000283433"/>
    </source>
</evidence>
<evidence type="ECO:0000259" key="1">
    <source>
        <dbReference type="Pfam" id="PF00535"/>
    </source>
</evidence>
<dbReference type="EMBL" id="MBTA01000030">
    <property type="protein sequence ID" value="RKD12408.1"/>
    <property type="molecule type" value="Genomic_DNA"/>
</dbReference>
<dbReference type="Proteomes" id="UP000283433">
    <property type="component" value="Unassembled WGS sequence"/>
</dbReference>
<organism evidence="2 3">
    <name type="scientific">Pelobium manganitolerans</name>
    <dbReference type="NCBI Taxonomy" id="1842495"/>
    <lineage>
        <taxon>Bacteria</taxon>
        <taxon>Pseudomonadati</taxon>
        <taxon>Bacteroidota</taxon>
        <taxon>Sphingobacteriia</taxon>
        <taxon>Sphingobacteriales</taxon>
        <taxon>Sphingobacteriaceae</taxon>
        <taxon>Pelobium</taxon>
    </lineage>
</organism>
<dbReference type="Gene3D" id="3.90.550.10">
    <property type="entry name" value="Spore Coat Polysaccharide Biosynthesis Protein SpsA, Chain A"/>
    <property type="match status" value="1"/>
</dbReference>
<proteinExistence type="predicted"/>
<dbReference type="PANTHER" id="PTHR22916">
    <property type="entry name" value="GLYCOSYLTRANSFERASE"/>
    <property type="match status" value="1"/>
</dbReference>
<accession>A0A419S1P4</accession>
<name>A0A419S1P4_9SPHI</name>
<reference evidence="2 3" key="1">
    <citation type="submission" date="2016-07" db="EMBL/GenBank/DDBJ databases">
        <title>Genome of Pelobium manganitolerans.</title>
        <authorList>
            <person name="Wu S."/>
            <person name="Wang G."/>
        </authorList>
    </citation>
    <scope>NUCLEOTIDE SEQUENCE [LARGE SCALE GENOMIC DNA]</scope>
    <source>
        <strain evidence="2 3">YS-25</strain>
    </source>
</reference>